<dbReference type="InterPro" id="IPR020796">
    <property type="entry name" value="ORC5"/>
</dbReference>
<comment type="similarity">
    <text evidence="1">Belongs to the ORC5 family.</text>
</comment>
<dbReference type="PANTHER" id="PTHR12705:SF0">
    <property type="entry name" value="ORIGIN RECOGNITION COMPLEX SUBUNIT 5"/>
    <property type="match status" value="1"/>
</dbReference>
<dbReference type="GO" id="GO:0006270">
    <property type="term" value="P:DNA replication initiation"/>
    <property type="evidence" value="ECO:0007669"/>
    <property type="project" value="TreeGrafter"/>
</dbReference>
<sequence length="433" mass="49073">MSASENMSIDPEEKCSEILQKLPGRHKQCRVLIDFFSTPSQIPASIFIHGNSATGKTLTVKTVLDGLKIKYVHLSCVEFDTPGLLAAKIASNLNGEYLQLSSSHNCSSLMELVENLQMASKIKNDPFVIVLDRAERLREMPSTVIPALLKLREISNMNVCVILISDLLWDRFYHGKMRFCKPLVNLFFPQYTKTECLEIIRSRKPEGVDDAFYCSYTSILLRVLYRFCRDLNELLYMANQHFVLVKKLSNDQRTIFLTLQPHLKAATQNVHLRQGIQQIQNVDQKAPNSSLISAVTAMELPYYAKFLLMAAFLASFNSPKHDRRLFAKHHGMQRKKAATSRKTVKRSSLIVGPKPFNFERLTAIFHSIADTPYLITTNLCAQLATLVNLHLITKVGFSGLNNPKFKCAVGLDFIKAVGRTVDFNVQSYIMEDF</sequence>
<evidence type="ECO:0000259" key="5">
    <source>
        <dbReference type="Pfam" id="PF14630"/>
    </source>
</evidence>
<dbReference type="Pfam" id="PF13191">
    <property type="entry name" value="AAA_16"/>
    <property type="match status" value="1"/>
</dbReference>
<dbReference type="OrthoDB" id="365981at2759"/>
<reference evidence="6 7" key="1">
    <citation type="submission" date="2020-04" db="EMBL/GenBank/DDBJ databases">
        <authorList>
            <person name="Alioto T."/>
            <person name="Alioto T."/>
            <person name="Gomez Garrido J."/>
        </authorList>
    </citation>
    <scope>NUCLEOTIDE SEQUENCE [LARGE SCALE GENOMIC DNA]</scope>
</reference>
<keyword evidence="2" id="KW-0547">Nucleotide-binding</keyword>
<name>A0A8S1CBM1_9INSE</name>
<feature type="domain" description="Origin recognition complex subunit 5 C-terminal" evidence="5">
    <location>
        <begin position="300"/>
        <end position="429"/>
    </location>
</feature>
<evidence type="ECO:0000259" key="4">
    <source>
        <dbReference type="Pfam" id="PF13191"/>
    </source>
</evidence>
<dbReference type="Gene3D" id="3.40.50.300">
    <property type="entry name" value="P-loop containing nucleotide triphosphate hydrolases"/>
    <property type="match status" value="1"/>
</dbReference>
<protein>
    <recommendedName>
        <fullName evidence="8">Orc1-like AAA ATPase domain-containing protein</fullName>
    </recommendedName>
</protein>
<gene>
    <name evidence="6" type="ORF">CLODIP_2_CD15994</name>
</gene>
<evidence type="ECO:0000313" key="6">
    <source>
        <dbReference type="EMBL" id="CAB3366706.1"/>
    </source>
</evidence>
<dbReference type="PANTHER" id="PTHR12705">
    <property type="entry name" value="ORIGIN RECOGNITION COMPLEX SUBUNIT 5"/>
    <property type="match status" value="1"/>
</dbReference>
<evidence type="ECO:0000313" key="7">
    <source>
        <dbReference type="Proteomes" id="UP000494165"/>
    </source>
</evidence>
<evidence type="ECO:0008006" key="8">
    <source>
        <dbReference type="Google" id="ProtNLM"/>
    </source>
</evidence>
<dbReference type="InterPro" id="IPR041664">
    <property type="entry name" value="AAA_16"/>
</dbReference>
<dbReference type="InterPro" id="IPR047088">
    <property type="entry name" value="ORC5_C"/>
</dbReference>
<dbReference type="EMBL" id="CADEPI010000026">
    <property type="protein sequence ID" value="CAB3366706.1"/>
    <property type="molecule type" value="Genomic_DNA"/>
</dbReference>
<evidence type="ECO:0000256" key="1">
    <source>
        <dbReference type="ARBA" id="ARBA00006269"/>
    </source>
</evidence>
<dbReference type="InterPro" id="IPR027417">
    <property type="entry name" value="P-loop_NTPase"/>
</dbReference>
<feature type="domain" description="Orc1-like AAA ATPase" evidence="4">
    <location>
        <begin position="21"/>
        <end position="162"/>
    </location>
</feature>
<evidence type="ECO:0000256" key="2">
    <source>
        <dbReference type="ARBA" id="ARBA00022741"/>
    </source>
</evidence>
<dbReference type="AlphaFoldDB" id="A0A8S1CBM1"/>
<proteinExistence type="inferred from homology"/>
<dbReference type="SUPFAM" id="SSF52540">
    <property type="entry name" value="P-loop containing nucleoside triphosphate hydrolases"/>
    <property type="match status" value="1"/>
</dbReference>
<dbReference type="Proteomes" id="UP000494165">
    <property type="component" value="Unassembled WGS sequence"/>
</dbReference>
<dbReference type="GO" id="GO:0005664">
    <property type="term" value="C:nuclear origin of replication recognition complex"/>
    <property type="evidence" value="ECO:0007669"/>
    <property type="project" value="TreeGrafter"/>
</dbReference>
<dbReference type="GO" id="GO:0003688">
    <property type="term" value="F:DNA replication origin binding"/>
    <property type="evidence" value="ECO:0007669"/>
    <property type="project" value="TreeGrafter"/>
</dbReference>
<keyword evidence="7" id="KW-1185">Reference proteome</keyword>
<organism evidence="6 7">
    <name type="scientific">Cloeon dipterum</name>
    <dbReference type="NCBI Taxonomy" id="197152"/>
    <lineage>
        <taxon>Eukaryota</taxon>
        <taxon>Metazoa</taxon>
        <taxon>Ecdysozoa</taxon>
        <taxon>Arthropoda</taxon>
        <taxon>Hexapoda</taxon>
        <taxon>Insecta</taxon>
        <taxon>Pterygota</taxon>
        <taxon>Palaeoptera</taxon>
        <taxon>Ephemeroptera</taxon>
        <taxon>Pisciforma</taxon>
        <taxon>Baetidae</taxon>
        <taxon>Cloeon</taxon>
    </lineage>
</organism>
<evidence type="ECO:0000256" key="3">
    <source>
        <dbReference type="ARBA" id="ARBA00022840"/>
    </source>
</evidence>
<dbReference type="Pfam" id="PF14630">
    <property type="entry name" value="ORC5_C"/>
    <property type="match status" value="1"/>
</dbReference>
<keyword evidence="3" id="KW-0067">ATP-binding</keyword>
<comment type="caution">
    <text evidence="6">The sequence shown here is derived from an EMBL/GenBank/DDBJ whole genome shotgun (WGS) entry which is preliminary data.</text>
</comment>
<accession>A0A8S1CBM1</accession>